<evidence type="ECO:0000313" key="6">
    <source>
        <dbReference type="EMBL" id="AKX34164.1"/>
    </source>
</evidence>
<dbReference type="Pfam" id="PF01380">
    <property type="entry name" value="SIS"/>
    <property type="match status" value="1"/>
</dbReference>
<evidence type="ECO:0000256" key="3">
    <source>
        <dbReference type="ARBA" id="ARBA00023163"/>
    </source>
</evidence>
<dbReference type="GO" id="GO:0003700">
    <property type="term" value="F:DNA-binding transcription factor activity"/>
    <property type="evidence" value="ECO:0007669"/>
    <property type="project" value="InterPro"/>
</dbReference>
<organism evidence="6 7">
    <name type="scientific">Spiroplasma litorale</name>
    <dbReference type="NCBI Taxonomy" id="216942"/>
    <lineage>
        <taxon>Bacteria</taxon>
        <taxon>Bacillati</taxon>
        <taxon>Mycoplasmatota</taxon>
        <taxon>Mollicutes</taxon>
        <taxon>Entomoplasmatales</taxon>
        <taxon>Spiroplasmataceae</taxon>
        <taxon>Spiroplasma</taxon>
    </lineage>
</organism>
<keyword evidence="2" id="KW-0238">DNA-binding</keyword>
<dbReference type="InterPro" id="IPR001347">
    <property type="entry name" value="SIS_dom"/>
</dbReference>
<accession>A0A0K1W1G3</accession>
<evidence type="ECO:0000259" key="4">
    <source>
        <dbReference type="PROSITE" id="PS51071"/>
    </source>
</evidence>
<dbReference type="EMBL" id="CP012357">
    <property type="protein sequence ID" value="AKX34164.1"/>
    <property type="molecule type" value="Genomic_DNA"/>
</dbReference>
<dbReference type="Gene3D" id="1.10.10.10">
    <property type="entry name" value="Winged helix-like DNA-binding domain superfamily/Winged helix DNA-binding domain"/>
    <property type="match status" value="1"/>
</dbReference>
<evidence type="ECO:0000256" key="1">
    <source>
        <dbReference type="ARBA" id="ARBA00023015"/>
    </source>
</evidence>
<feature type="domain" description="HTH rpiR-type" evidence="4">
    <location>
        <begin position="4"/>
        <end position="80"/>
    </location>
</feature>
<dbReference type="Proteomes" id="UP000067476">
    <property type="component" value="Chromosome"/>
</dbReference>
<dbReference type="STRING" id="216942.SLITO_v1c05160"/>
<dbReference type="RefSeq" id="WP_075058257.1">
    <property type="nucleotide sequence ID" value="NZ_CP012357.1"/>
</dbReference>
<dbReference type="InterPro" id="IPR046348">
    <property type="entry name" value="SIS_dom_sf"/>
</dbReference>
<dbReference type="PANTHER" id="PTHR30514">
    <property type="entry name" value="GLUCOKINASE"/>
    <property type="match status" value="1"/>
</dbReference>
<gene>
    <name evidence="6" type="ORF">SLITO_v1c05160</name>
</gene>
<keyword evidence="3" id="KW-0804">Transcription</keyword>
<dbReference type="Gene3D" id="3.40.50.10490">
    <property type="entry name" value="Glucose-6-phosphate isomerase like protein, domain 1"/>
    <property type="match status" value="1"/>
</dbReference>
<evidence type="ECO:0000313" key="7">
    <source>
        <dbReference type="Proteomes" id="UP000067476"/>
    </source>
</evidence>
<keyword evidence="7" id="KW-1185">Reference proteome</keyword>
<keyword evidence="1" id="KW-0805">Transcription regulation</keyword>
<dbReference type="SUPFAM" id="SSF46689">
    <property type="entry name" value="Homeodomain-like"/>
    <property type="match status" value="1"/>
</dbReference>
<dbReference type="PROSITE" id="PS51071">
    <property type="entry name" value="HTH_RPIR"/>
    <property type="match status" value="1"/>
</dbReference>
<evidence type="ECO:0000259" key="5">
    <source>
        <dbReference type="PROSITE" id="PS51464"/>
    </source>
</evidence>
<dbReference type="InterPro" id="IPR000281">
    <property type="entry name" value="HTH_RpiR"/>
</dbReference>
<dbReference type="GO" id="GO:0003677">
    <property type="term" value="F:DNA binding"/>
    <property type="evidence" value="ECO:0007669"/>
    <property type="project" value="UniProtKB-KW"/>
</dbReference>
<dbReference type="InterPro" id="IPR009057">
    <property type="entry name" value="Homeodomain-like_sf"/>
</dbReference>
<dbReference type="AlphaFoldDB" id="A0A0K1W1G3"/>
<dbReference type="PATRIC" id="fig|216942.3.peg.519"/>
<feature type="domain" description="SIS" evidence="5">
    <location>
        <begin position="117"/>
        <end position="256"/>
    </location>
</feature>
<dbReference type="InterPro" id="IPR036388">
    <property type="entry name" value="WH-like_DNA-bd_sf"/>
</dbReference>
<dbReference type="PROSITE" id="PS51464">
    <property type="entry name" value="SIS"/>
    <property type="match status" value="1"/>
</dbReference>
<dbReference type="InterPro" id="IPR047640">
    <property type="entry name" value="RpiR-like"/>
</dbReference>
<dbReference type="PANTHER" id="PTHR30514:SF10">
    <property type="entry name" value="MURR_RPIR FAMILY TRANSCRIPTIONAL REGULATOR"/>
    <property type="match status" value="1"/>
</dbReference>
<name>A0A0K1W1G3_9MOLU</name>
<dbReference type="InterPro" id="IPR035472">
    <property type="entry name" value="RpiR-like_SIS"/>
</dbReference>
<dbReference type="Pfam" id="PF01418">
    <property type="entry name" value="HTH_6"/>
    <property type="match status" value="1"/>
</dbReference>
<dbReference type="CDD" id="cd05013">
    <property type="entry name" value="SIS_RpiR"/>
    <property type="match status" value="1"/>
</dbReference>
<dbReference type="SUPFAM" id="SSF53697">
    <property type="entry name" value="SIS domain"/>
    <property type="match status" value="1"/>
</dbReference>
<dbReference type="OrthoDB" id="3684496at2"/>
<evidence type="ECO:0000256" key="2">
    <source>
        <dbReference type="ARBA" id="ARBA00023125"/>
    </source>
</evidence>
<dbReference type="KEGG" id="sll:SLITO_v1c05160"/>
<protein>
    <submittedName>
        <fullName evidence="6">GntR family transcriptional regulator</fullName>
    </submittedName>
</protein>
<proteinExistence type="predicted"/>
<dbReference type="GO" id="GO:1901135">
    <property type="term" value="P:carbohydrate derivative metabolic process"/>
    <property type="evidence" value="ECO:0007669"/>
    <property type="project" value="InterPro"/>
</dbReference>
<dbReference type="GO" id="GO:0097367">
    <property type="term" value="F:carbohydrate derivative binding"/>
    <property type="evidence" value="ECO:0007669"/>
    <property type="project" value="InterPro"/>
</dbReference>
<reference evidence="6 7" key="1">
    <citation type="journal article" date="2015" name="Genome Announc.">
        <title>Complete Genome Sequence of Spiroplasma litorale TN-1T (DSM 21781), a Bacterium Isolated from a Green-Eyed Horsefly (Tabanus nigrovittatus).</title>
        <authorList>
            <person name="Lo W.S."/>
            <person name="Lai Y.C."/>
            <person name="Lien Y.W."/>
            <person name="Wang T.H."/>
            <person name="Kuo C.H."/>
        </authorList>
    </citation>
    <scope>NUCLEOTIDE SEQUENCE [LARGE SCALE GENOMIC DNA]</scope>
    <source>
        <strain evidence="6 7">TN-1</strain>
    </source>
</reference>
<sequence>MIKNILNQINQIAKHSDNISFKIIAEFIVNNFEDLDSYTIFDVSKLTNTSASTITRFCKKLGLSGYKSLYWTIQTHKKMVELQNEAPYEEVQCLMTENIINSISGSACISKHKIEEIVKLINDAKNIFIFGVGDDSFLIHLFINWVIRLNLKTFYTNDLTCQNSFTEIISDKDIAILISYSFENKEINNIAKKINEKNINVITITNDEINPIIKNKDHVLKLPMNESVNKTLDECYFSKLYYLRVIYYKLLELNKNKVSLDKLCIN</sequence>